<evidence type="ECO:0000313" key="3">
    <source>
        <dbReference type="EMBL" id="KAL3667788.1"/>
    </source>
</evidence>
<proteinExistence type="predicted"/>
<organism evidence="3 4">
    <name type="scientific">Phytophthora oleae</name>
    <dbReference type="NCBI Taxonomy" id="2107226"/>
    <lineage>
        <taxon>Eukaryota</taxon>
        <taxon>Sar</taxon>
        <taxon>Stramenopiles</taxon>
        <taxon>Oomycota</taxon>
        <taxon>Peronosporomycetes</taxon>
        <taxon>Peronosporales</taxon>
        <taxon>Peronosporaceae</taxon>
        <taxon>Phytophthora</taxon>
    </lineage>
</organism>
<dbReference type="PANTHER" id="PTHR47939:SF13">
    <property type="entry name" value="OS03G0201400 PROTEIN"/>
    <property type="match status" value="1"/>
</dbReference>
<evidence type="ECO:0000256" key="2">
    <source>
        <dbReference type="SAM" id="MobiDB-lite"/>
    </source>
</evidence>
<sequence>MLNLSRSLRRVVAAGRQASQLYSAPHRVPASAVACGSFSSSSRALVTPYRSFSQVSSAEPSDTTKKRSKPKFYPSRPKSKEEGAKQRENLTKLQANPGNVDVALEVFANARNANGSGLSKDGATMLLTTFVNDKMVDKALEVLELCTKQKIRLHGPPYEMVMMATYAEKKFDAALNVIDLARIVNLTPSNLMYTAALLSAHKSGKDDLVPIFLEQMMKNAEPNASQVFRGALRAAASSKQQKLVRTLAECSKTLGVALTSEYYHTVLKSYATVGDIQAALGIRDALQQNGFDLTEDGMYWLVHSVCKADQWDLVEELSSSPSAEDGGVATVNAFNAALAAYGNRDRWNKVVYVYEIMPKNLRSELKGWHLGAVIMGHAKMESKELKLRALEIFAAHKDNANGFAYSGAITAQLEMEQFDAALALSEEMKVKEIKWGKRVYQAVALALIRHGTTEKAAQLLENRVRDMGTT</sequence>
<reference evidence="3 4" key="1">
    <citation type="submission" date="2024-09" db="EMBL/GenBank/DDBJ databases">
        <title>Genome sequencing and assembly of Phytophthora oleae, isolate VK10A, causative agent of rot of olive drupes.</title>
        <authorList>
            <person name="Conti Taguali S."/>
            <person name="Riolo M."/>
            <person name="La Spada F."/>
            <person name="Cacciola S.O."/>
            <person name="Dionisio G."/>
        </authorList>
    </citation>
    <scope>NUCLEOTIDE SEQUENCE [LARGE SCALE GENOMIC DNA]</scope>
    <source>
        <strain evidence="3 4">VK10A</strain>
    </source>
</reference>
<dbReference type="Proteomes" id="UP001632037">
    <property type="component" value="Unassembled WGS sequence"/>
</dbReference>
<feature type="compositionally biased region" description="Polar residues" evidence="2">
    <location>
        <begin position="52"/>
        <end position="61"/>
    </location>
</feature>
<keyword evidence="4" id="KW-1185">Reference proteome</keyword>
<keyword evidence="1" id="KW-0677">Repeat</keyword>
<accession>A0ABD3FLL9</accession>
<evidence type="ECO:0000256" key="1">
    <source>
        <dbReference type="ARBA" id="ARBA00022737"/>
    </source>
</evidence>
<dbReference type="InterPro" id="IPR050667">
    <property type="entry name" value="PPR-containing_protein"/>
</dbReference>
<feature type="region of interest" description="Disordered" evidence="2">
    <location>
        <begin position="52"/>
        <end position="85"/>
    </location>
</feature>
<dbReference type="EMBL" id="JBIMZQ010000013">
    <property type="protein sequence ID" value="KAL3667788.1"/>
    <property type="molecule type" value="Genomic_DNA"/>
</dbReference>
<evidence type="ECO:0000313" key="4">
    <source>
        <dbReference type="Proteomes" id="UP001632037"/>
    </source>
</evidence>
<comment type="caution">
    <text evidence="3">The sequence shown here is derived from an EMBL/GenBank/DDBJ whole genome shotgun (WGS) entry which is preliminary data.</text>
</comment>
<protein>
    <recommendedName>
        <fullName evidence="5">Pentacotripeptide-repeat region of PRORP domain-containing protein</fullName>
    </recommendedName>
</protein>
<dbReference type="PANTHER" id="PTHR47939">
    <property type="entry name" value="MEMBRANE-ASSOCIATED SALT-INDUCIBLE PROTEIN-LIKE"/>
    <property type="match status" value="1"/>
</dbReference>
<dbReference type="AlphaFoldDB" id="A0ABD3FLL9"/>
<dbReference type="Gene3D" id="1.25.40.10">
    <property type="entry name" value="Tetratricopeptide repeat domain"/>
    <property type="match status" value="2"/>
</dbReference>
<gene>
    <name evidence="3" type="ORF">V7S43_007339</name>
</gene>
<name>A0ABD3FLL9_9STRA</name>
<dbReference type="InterPro" id="IPR011990">
    <property type="entry name" value="TPR-like_helical_dom_sf"/>
</dbReference>
<evidence type="ECO:0008006" key="5">
    <source>
        <dbReference type="Google" id="ProtNLM"/>
    </source>
</evidence>